<keyword evidence="2" id="KW-1133">Transmembrane helix</keyword>
<dbReference type="PANTHER" id="PTHR30487:SF0">
    <property type="entry name" value="PREPILIN LEADER PEPTIDASE_N-METHYLTRANSFERASE-RELATED"/>
    <property type="match status" value="1"/>
</dbReference>
<keyword evidence="5" id="KW-1185">Reference proteome</keyword>
<dbReference type="Proteomes" id="UP000621266">
    <property type="component" value="Unassembled WGS sequence"/>
</dbReference>
<gene>
    <name evidence="4" type="ORF">GCU69_01095</name>
</gene>
<reference evidence="4 5" key="1">
    <citation type="submission" date="2019-10" db="EMBL/GenBank/DDBJ databases">
        <title>Streptomyces tenebrisbrunneis sp.nov., an endogenous actinomycete isolated from of Lycium ruthenicum.</title>
        <authorList>
            <person name="Ma L."/>
        </authorList>
    </citation>
    <scope>NUCLEOTIDE SEQUENCE [LARGE SCALE GENOMIC DNA]</scope>
    <source>
        <strain evidence="4 5">TRM 66187</strain>
    </source>
</reference>
<name>A0ABQ7FPU9_9ACTN</name>
<protein>
    <submittedName>
        <fullName evidence="4">Prepilin peptidase</fullName>
    </submittedName>
</protein>
<feature type="transmembrane region" description="Helical" evidence="2">
    <location>
        <begin position="16"/>
        <end position="36"/>
    </location>
</feature>
<feature type="transmembrane region" description="Helical" evidence="2">
    <location>
        <begin position="148"/>
        <end position="167"/>
    </location>
</feature>
<evidence type="ECO:0000313" key="5">
    <source>
        <dbReference type="Proteomes" id="UP000621266"/>
    </source>
</evidence>
<evidence type="ECO:0000256" key="1">
    <source>
        <dbReference type="ARBA" id="ARBA00005801"/>
    </source>
</evidence>
<dbReference type="InterPro" id="IPR000045">
    <property type="entry name" value="Prepilin_IV_endopep_pep"/>
</dbReference>
<feature type="transmembrane region" description="Helical" evidence="2">
    <location>
        <begin position="68"/>
        <end position="88"/>
    </location>
</feature>
<organism evidence="4 5">
    <name type="scientific">Streptomyces lycii</name>
    <dbReference type="NCBI Taxonomy" id="2654337"/>
    <lineage>
        <taxon>Bacteria</taxon>
        <taxon>Bacillati</taxon>
        <taxon>Actinomycetota</taxon>
        <taxon>Actinomycetes</taxon>
        <taxon>Kitasatosporales</taxon>
        <taxon>Streptomycetaceae</taxon>
        <taxon>Streptomyces</taxon>
    </lineage>
</organism>
<dbReference type="PANTHER" id="PTHR30487">
    <property type="entry name" value="TYPE 4 PREPILIN-LIKE PROTEINS LEADER PEPTIDE-PROCESSING ENZYME"/>
    <property type="match status" value="1"/>
</dbReference>
<proteinExistence type="inferred from homology"/>
<comment type="caution">
    <text evidence="4">The sequence shown here is derived from an EMBL/GenBank/DDBJ whole genome shotgun (WGS) entry which is preliminary data.</text>
</comment>
<dbReference type="EMBL" id="WHPN01000026">
    <property type="protein sequence ID" value="KAF4410956.1"/>
    <property type="molecule type" value="Genomic_DNA"/>
</dbReference>
<evidence type="ECO:0000313" key="4">
    <source>
        <dbReference type="EMBL" id="KAF4410956.1"/>
    </source>
</evidence>
<dbReference type="Pfam" id="PF01478">
    <property type="entry name" value="Peptidase_A24"/>
    <property type="match status" value="1"/>
</dbReference>
<feature type="domain" description="Prepilin type IV endopeptidase peptidase" evidence="3">
    <location>
        <begin position="20"/>
        <end position="129"/>
    </location>
</feature>
<sequence length="168" mass="16850">MVCGGLAAAAGPRPELAVWLLLVPFALVLAFVDVAVHRLPDVLTLTLPVAAAVLLGGAALLPGAGGSWATALLGGLALAAVHLLMFLINPAGMGFGDVKLAMTTGVALGWYGWPVLFAGTFAGFLTGAVHGLGLMALRRAGRKTALPFGPYMMCGTFLGLLLGGLGAS</sequence>
<accession>A0ABQ7FPU9</accession>
<comment type="similarity">
    <text evidence="1">Belongs to the peptidase A24 family.</text>
</comment>
<feature type="transmembrane region" description="Helical" evidence="2">
    <location>
        <begin position="108"/>
        <end position="136"/>
    </location>
</feature>
<dbReference type="Gene3D" id="1.20.120.1220">
    <property type="match status" value="1"/>
</dbReference>
<keyword evidence="2" id="KW-0812">Transmembrane</keyword>
<keyword evidence="2" id="KW-0472">Membrane</keyword>
<evidence type="ECO:0000259" key="3">
    <source>
        <dbReference type="Pfam" id="PF01478"/>
    </source>
</evidence>
<evidence type="ECO:0000256" key="2">
    <source>
        <dbReference type="SAM" id="Phobius"/>
    </source>
</evidence>
<dbReference type="InterPro" id="IPR050882">
    <property type="entry name" value="Prepilin_peptidase/N-MTase"/>
</dbReference>
<feature type="transmembrane region" description="Helical" evidence="2">
    <location>
        <begin position="42"/>
        <end position="61"/>
    </location>
</feature>